<evidence type="ECO:0000256" key="1">
    <source>
        <dbReference type="SAM" id="MobiDB-lite"/>
    </source>
</evidence>
<reference evidence="2" key="1">
    <citation type="submission" date="2017-07" db="EMBL/GenBank/DDBJ databases">
        <title>Taro Niue Genome Assembly and Annotation.</title>
        <authorList>
            <person name="Atibalentja N."/>
            <person name="Keating K."/>
            <person name="Fields C.J."/>
        </authorList>
    </citation>
    <scope>NUCLEOTIDE SEQUENCE</scope>
    <source>
        <strain evidence="2">Niue_2</strain>
        <tissue evidence="2">Leaf</tissue>
    </source>
</reference>
<feature type="region of interest" description="Disordered" evidence="1">
    <location>
        <begin position="1"/>
        <end position="113"/>
    </location>
</feature>
<keyword evidence="3" id="KW-1185">Reference proteome</keyword>
<dbReference type="Proteomes" id="UP000652761">
    <property type="component" value="Unassembled WGS sequence"/>
</dbReference>
<dbReference type="EMBL" id="NMUH01000445">
    <property type="protein sequence ID" value="MQL79279.1"/>
    <property type="molecule type" value="Genomic_DNA"/>
</dbReference>
<evidence type="ECO:0000313" key="3">
    <source>
        <dbReference type="Proteomes" id="UP000652761"/>
    </source>
</evidence>
<sequence length="113" mass="12705">MRPESHDTSTNIPDLHKVRKEQPGVTTRDTGQPALDTPREPAERKSLNTAHEAKPTKPTAPDTARLQPPCKLGQRETHSQKQCEKHRHTKATKPPPQVAKRRTHSPLLQLANH</sequence>
<gene>
    <name evidence="2" type="ORF">Taro_011716</name>
</gene>
<feature type="compositionally biased region" description="Basic and acidic residues" evidence="1">
    <location>
        <begin position="37"/>
        <end position="55"/>
    </location>
</feature>
<evidence type="ECO:0000313" key="2">
    <source>
        <dbReference type="EMBL" id="MQL79279.1"/>
    </source>
</evidence>
<name>A0A843UGY2_COLES</name>
<comment type="caution">
    <text evidence="2">The sequence shown here is derived from an EMBL/GenBank/DDBJ whole genome shotgun (WGS) entry which is preliminary data.</text>
</comment>
<dbReference type="AlphaFoldDB" id="A0A843UGY2"/>
<feature type="compositionally biased region" description="Basic and acidic residues" evidence="1">
    <location>
        <begin position="73"/>
        <end position="83"/>
    </location>
</feature>
<organism evidence="2 3">
    <name type="scientific">Colocasia esculenta</name>
    <name type="common">Wild taro</name>
    <name type="synonym">Arum esculentum</name>
    <dbReference type="NCBI Taxonomy" id="4460"/>
    <lineage>
        <taxon>Eukaryota</taxon>
        <taxon>Viridiplantae</taxon>
        <taxon>Streptophyta</taxon>
        <taxon>Embryophyta</taxon>
        <taxon>Tracheophyta</taxon>
        <taxon>Spermatophyta</taxon>
        <taxon>Magnoliopsida</taxon>
        <taxon>Liliopsida</taxon>
        <taxon>Araceae</taxon>
        <taxon>Aroideae</taxon>
        <taxon>Colocasieae</taxon>
        <taxon>Colocasia</taxon>
    </lineage>
</organism>
<accession>A0A843UGY2</accession>
<proteinExistence type="predicted"/>
<protein>
    <submittedName>
        <fullName evidence="2">Uncharacterized protein</fullName>
    </submittedName>
</protein>